<dbReference type="PRINTS" id="PR00407">
    <property type="entry name" value="EUMOPTERIN"/>
</dbReference>
<evidence type="ECO:0000256" key="10">
    <source>
        <dbReference type="ARBA" id="ARBA00022827"/>
    </source>
</evidence>
<dbReference type="Pfam" id="PF03404">
    <property type="entry name" value="Mo-co_dimer"/>
    <property type="match status" value="1"/>
</dbReference>
<dbReference type="InterPro" id="IPR008335">
    <property type="entry name" value="Mopterin_OxRdtase_euk"/>
</dbReference>
<evidence type="ECO:0000259" key="18">
    <source>
        <dbReference type="PROSITE" id="PS51384"/>
    </source>
</evidence>
<evidence type="ECO:0000256" key="7">
    <source>
        <dbReference type="ARBA" id="ARBA00022617"/>
    </source>
</evidence>
<dbReference type="PRINTS" id="PR00406">
    <property type="entry name" value="CYTB5RDTASE"/>
</dbReference>
<evidence type="ECO:0000313" key="19">
    <source>
        <dbReference type="EMBL" id="ACF22999.1"/>
    </source>
</evidence>
<dbReference type="PRINTS" id="PR00371">
    <property type="entry name" value="FPNCR"/>
</dbReference>
<protein>
    <recommendedName>
        <fullName evidence="15">Nitrate reductase</fullName>
    </recommendedName>
</protein>
<dbReference type="SUPFAM" id="SSF81296">
    <property type="entry name" value="E set domains"/>
    <property type="match status" value="1"/>
</dbReference>
<accession>D6BJI2</accession>
<dbReference type="GO" id="GO:0050464">
    <property type="term" value="F:nitrate reductase (NADPH) activity"/>
    <property type="evidence" value="ECO:0007669"/>
    <property type="project" value="InterPro"/>
</dbReference>
<dbReference type="SUPFAM" id="SSF63380">
    <property type="entry name" value="Riboflavin synthase domain-like"/>
    <property type="match status" value="1"/>
</dbReference>
<feature type="domain" description="Cytochrome b5 heme-binding" evidence="17">
    <location>
        <begin position="503"/>
        <end position="578"/>
    </location>
</feature>
<dbReference type="Gene3D" id="2.40.30.10">
    <property type="entry name" value="Translation factors"/>
    <property type="match status" value="1"/>
</dbReference>
<feature type="domain" description="FAD-binding FR-type" evidence="18">
    <location>
        <begin position="626"/>
        <end position="738"/>
    </location>
</feature>
<dbReference type="PROSITE" id="PS50255">
    <property type="entry name" value="CYTOCHROME_B5_2"/>
    <property type="match status" value="1"/>
</dbReference>
<dbReference type="InterPro" id="IPR001709">
    <property type="entry name" value="Flavoprot_Pyr_Nucl_cyt_Rdtase"/>
</dbReference>
<keyword evidence="10" id="KW-0274">FAD</keyword>
<dbReference type="FunFam" id="2.40.30.10:FF:000021">
    <property type="entry name" value="NADH-cytochrome b5 reductase"/>
    <property type="match status" value="1"/>
</dbReference>
<evidence type="ECO:0000256" key="1">
    <source>
        <dbReference type="ARBA" id="ARBA00001971"/>
    </source>
</evidence>
<evidence type="ECO:0000256" key="15">
    <source>
        <dbReference type="PIRNR" id="PIRNR000233"/>
    </source>
</evidence>
<evidence type="ECO:0000256" key="5">
    <source>
        <dbReference type="ARBA" id="ARBA00011738"/>
    </source>
</evidence>
<dbReference type="GO" id="GO:0008482">
    <property type="term" value="F:sulfite oxidase activity"/>
    <property type="evidence" value="ECO:0007669"/>
    <property type="project" value="TreeGrafter"/>
</dbReference>
<dbReference type="GO" id="GO:0042128">
    <property type="term" value="P:nitrate assimilation"/>
    <property type="evidence" value="ECO:0007669"/>
    <property type="project" value="UniProtKB-KW"/>
</dbReference>
<dbReference type="SMART" id="SM01117">
    <property type="entry name" value="Cyt-b5"/>
    <property type="match status" value="1"/>
</dbReference>
<proteinExistence type="inferred from homology"/>
<keyword evidence="8" id="KW-0285">Flavoprotein</keyword>
<dbReference type="PROSITE" id="PS51384">
    <property type="entry name" value="FAD_FR"/>
    <property type="match status" value="1"/>
</dbReference>
<keyword evidence="6 16" id="KW-0500">Molybdenum</keyword>
<evidence type="ECO:0000256" key="9">
    <source>
        <dbReference type="ARBA" id="ARBA00022723"/>
    </source>
</evidence>
<evidence type="ECO:0000256" key="2">
    <source>
        <dbReference type="ARBA" id="ARBA00001974"/>
    </source>
</evidence>
<dbReference type="InterPro" id="IPR012137">
    <property type="entry name" value="Nitr_rd_NADH"/>
</dbReference>
<dbReference type="SUPFAM" id="SSF56524">
    <property type="entry name" value="Oxidoreductase molybdopterin-binding domain"/>
    <property type="match status" value="1"/>
</dbReference>
<sequence length="880" mass="95784">MTVAAAIPDSAPLDVAALKAAAANGNGAVPVTAAPSFCGPPPSEPPLEPSSEDYKLHLPVSEIHAHDAGTKDAWVPRHVDLIRLTGRHPFNCEPKPSRLFESYITPPSLHYVRNHGAVPQIQWEEHRLVVNGLVNKPLTFTMDDILRLPSVDVTCTLTCAGNRRKEENMMKQTIGFNWGPAGTGCSTWTGVRVCDLLQLCGMKSMAEGALHVCFRGPKGELPKGDDGSYGTSITWCKAMDPASDVILAYKQNGRLLTPDHGYPLRLIIPGFIGGRMIKWLQEITVTEVESQNYYHFHDNRVLPSHVDEALANKEGWWYKPDFIINDLNVQSAIGYPAHNEVVPLAGGTYAVRGYAYCGNGAKIIRSELSLDDGKSWRLADVTHSTPPNAYGKHWGWVWWSIDVSIAELLTCPEIICRAWDSSMNTQPNTFTWNVMGMMNNCVYRVKIHPRQTAEGGFALQFEHPTIAGPTVGGWMNRAEDAEAAAAAALAAAPVAPPPGASGAKLYTMAEVEKHDTKESAWFVSDGKVYDATPFLKEHPGGADSILLVAGTDATDEFHAIHSNKAKKMLLDYYIGDLATEEQAAAAAAAANGAAATNGLANGHANGTAAAAAAAADAGPPVALNPKKRIPFVLVEKEALSHNVRRFRFALQSPQHRFGLPVGKHVFLYAKVDGELVMRAYTPSSSDDQLGYFELVIKVYFANQHPRFPDGGKMSQYLESLSIGDSMEVKGPLGHVHYTGHGNYTLDGEPHKASHISMIAGGTGITPMYQVIQAVLKNASDTTQLRLLYANVSPDDILLREELDALAAAHPNFHVWYTVDKADEGWQFSTGFICEDMIKEQLFPAGEETICCLCGPPPMIKFACLPNLEKLGYKPEQCIQF</sequence>
<dbReference type="InterPro" id="IPR036374">
    <property type="entry name" value="OxRdtase_Mopterin-bd_sf"/>
</dbReference>
<dbReference type="InterPro" id="IPR039261">
    <property type="entry name" value="FNR_nucleotide-bd"/>
</dbReference>
<dbReference type="InterPro" id="IPR008333">
    <property type="entry name" value="Cbr1-like_FAD-bd_dom"/>
</dbReference>
<dbReference type="PROSITE" id="PS00559">
    <property type="entry name" value="MOLYBDOPTERIN_EUK"/>
    <property type="match status" value="1"/>
</dbReference>
<keyword evidence="11" id="KW-0560">Oxidoreductase</keyword>
<dbReference type="FunFam" id="3.10.120.10:FF:000007">
    <property type="entry name" value="Sulfite oxidase, mitochondrial"/>
    <property type="match status" value="1"/>
</dbReference>
<comment type="cofactor">
    <cofactor evidence="16">
        <name>Mo-molybdopterin</name>
        <dbReference type="ChEBI" id="CHEBI:71302"/>
    </cofactor>
    <text evidence="16">Binds 1 Mo-molybdopterin (Mo-MPT) cofactor per subunit.</text>
</comment>
<dbReference type="FunFam" id="3.90.420.10:FF:000003">
    <property type="entry name" value="Nitrate reductase"/>
    <property type="match status" value="1"/>
</dbReference>
<dbReference type="GO" id="GO:0030151">
    <property type="term" value="F:molybdenum ion binding"/>
    <property type="evidence" value="ECO:0007669"/>
    <property type="project" value="InterPro"/>
</dbReference>
<dbReference type="Pfam" id="PF00970">
    <property type="entry name" value="FAD_binding_6"/>
    <property type="match status" value="1"/>
</dbReference>
<comment type="similarity">
    <text evidence="4 15">Belongs to the nitrate reductase family.</text>
</comment>
<dbReference type="CDD" id="cd02112">
    <property type="entry name" value="eukary_NR_Moco"/>
    <property type="match status" value="1"/>
</dbReference>
<dbReference type="InterPro" id="IPR014756">
    <property type="entry name" value="Ig_E-set"/>
</dbReference>
<comment type="cofactor">
    <cofactor evidence="2">
        <name>FAD</name>
        <dbReference type="ChEBI" id="CHEBI:57692"/>
    </cofactor>
</comment>
<evidence type="ECO:0000256" key="13">
    <source>
        <dbReference type="ARBA" id="ARBA00023063"/>
    </source>
</evidence>
<keyword evidence="7" id="KW-0349">Heme</keyword>
<dbReference type="PANTHER" id="PTHR19372">
    <property type="entry name" value="SULFITE REDUCTASE"/>
    <property type="match status" value="1"/>
</dbReference>
<dbReference type="EMBL" id="EU622828">
    <property type="protein sequence ID" value="ACF22999.1"/>
    <property type="molecule type" value="Genomic_DNA"/>
</dbReference>
<dbReference type="PROSITE" id="PS00191">
    <property type="entry name" value="CYTOCHROME_B5_1"/>
    <property type="match status" value="1"/>
</dbReference>
<dbReference type="SUPFAM" id="SSF52343">
    <property type="entry name" value="Ferredoxin reductase-like, C-terminal NADP-linked domain"/>
    <property type="match status" value="1"/>
</dbReference>
<dbReference type="Gene3D" id="2.60.40.650">
    <property type="match status" value="1"/>
</dbReference>
<dbReference type="InterPro" id="IPR017927">
    <property type="entry name" value="FAD-bd_FR_type"/>
</dbReference>
<dbReference type="PIRSF" id="PIRSF000233">
    <property type="entry name" value="Nitr_rd_NADH"/>
    <property type="match status" value="1"/>
</dbReference>
<dbReference type="GO" id="GO:0006790">
    <property type="term" value="P:sulfur compound metabolic process"/>
    <property type="evidence" value="ECO:0007669"/>
    <property type="project" value="TreeGrafter"/>
</dbReference>
<dbReference type="InterPro" id="IPR036400">
    <property type="entry name" value="Cyt_B5-like_heme/steroid_sf"/>
</dbReference>
<comment type="cofactor">
    <cofactor evidence="1">
        <name>heme</name>
        <dbReference type="ChEBI" id="CHEBI:30413"/>
    </cofactor>
</comment>
<evidence type="ECO:0000256" key="11">
    <source>
        <dbReference type="ARBA" id="ARBA00023002"/>
    </source>
</evidence>
<dbReference type="Pfam" id="PF00173">
    <property type="entry name" value="Cyt-b5"/>
    <property type="match status" value="1"/>
</dbReference>
<dbReference type="Gene3D" id="3.10.120.10">
    <property type="entry name" value="Cytochrome b5-like heme/steroid binding domain"/>
    <property type="match status" value="1"/>
</dbReference>
<keyword evidence="12" id="KW-0408">Iron</keyword>
<evidence type="ECO:0000256" key="4">
    <source>
        <dbReference type="ARBA" id="ARBA00006253"/>
    </source>
</evidence>
<dbReference type="Pfam" id="PF00174">
    <property type="entry name" value="Oxidored_molyb"/>
    <property type="match status" value="1"/>
</dbReference>
<feature type="binding site" evidence="16">
    <location>
        <position position="159"/>
    </location>
    <ligand>
        <name>Mo-molybdopterin</name>
        <dbReference type="ChEBI" id="CHEBI:71302"/>
    </ligand>
    <ligandPart>
        <name>Mo</name>
        <dbReference type="ChEBI" id="CHEBI:28685"/>
    </ligandPart>
</feature>
<organism evidence="19">
    <name type="scientific">Chlorella vulgaris</name>
    <name type="common">Green alga</name>
    <dbReference type="NCBI Taxonomy" id="3077"/>
    <lineage>
        <taxon>Eukaryota</taxon>
        <taxon>Viridiplantae</taxon>
        <taxon>Chlorophyta</taxon>
        <taxon>core chlorophytes</taxon>
        <taxon>Trebouxiophyceae</taxon>
        <taxon>Chlorellales</taxon>
        <taxon>Chlorellaceae</taxon>
        <taxon>Chlorella clade</taxon>
        <taxon>Chlorella</taxon>
    </lineage>
</organism>
<dbReference type="InterPro" id="IPR005066">
    <property type="entry name" value="MoCF_OxRdtse_dimer"/>
</dbReference>
<dbReference type="SUPFAM" id="SSF55856">
    <property type="entry name" value="Cytochrome b5-like heme/steroid binding domain"/>
    <property type="match status" value="1"/>
</dbReference>
<dbReference type="InterPro" id="IPR001199">
    <property type="entry name" value="Cyt_B5-like_heme/steroid-bd"/>
</dbReference>
<dbReference type="InterPro" id="IPR001433">
    <property type="entry name" value="OxRdtase_FAD/NAD-bd"/>
</dbReference>
<evidence type="ECO:0000256" key="6">
    <source>
        <dbReference type="ARBA" id="ARBA00022505"/>
    </source>
</evidence>
<dbReference type="GO" id="GO:0043546">
    <property type="term" value="F:molybdopterin cofactor binding"/>
    <property type="evidence" value="ECO:0007669"/>
    <property type="project" value="InterPro"/>
</dbReference>
<comment type="function">
    <text evidence="3 15">Nitrate reductase is a key enzyme involved in the first step of nitrate assimilation in plants, fungi and bacteria.</text>
</comment>
<evidence type="ECO:0000256" key="8">
    <source>
        <dbReference type="ARBA" id="ARBA00022630"/>
    </source>
</evidence>
<dbReference type="Gene3D" id="3.40.50.80">
    <property type="entry name" value="Nucleotide-binding domain of ferredoxin-NADP reductase (FNR) module"/>
    <property type="match status" value="1"/>
</dbReference>
<dbReference type="GO" id="GO:0006809">
    <property type="term" value="P:nitric oxide biosynthetic process"/>
    <property type="evidence" value="ECO:0007669"/>
    <property type="project" value="InterPro"/>
</dbReference>
<dbReference type="PRINTS" id="PR00363">
    <property type="entry name" value="CYTOCHROMEB5"/>
</dbReference>
<dbReference type="GO" id="GO:0020037">
    <property type="term" value="F:heme binding"/>
    <property type="evidence" value="ECO:0007669"/>
    <property type="project" value="InterPro"/>
</dbReference>
<dbReference type="CDD" id="cd06183">
    <property type="entry name" value="cyt_b5_reduct_like"/>
    <property type="match status" value="1"/>
</dbReference>
<dbReference type="InterPro" id="IPR018506">
    <property type="entry name" value="Cyt_B5_heme-BS"/>
</dbReference>
<dbReference type="FunFam" id="3.40.50.80:FF:000025">
    <property type="entry name" value="Nitrate reductase [NADH]"/>
    <property type="match status" value="1"/>
</dbReference>
<keyword evidence="13 15" id="KW-0534">Nitrate assimilation</keyword>
<dbReference type="InterPro" id="IPR022407">
    <property type="entry name" value="OxRdtase_Mopterin_BS"/>
</dbReference>
<evidence type="ECO:0000256" key="3">
    <source>
        <dbReference type="ARBA" id="ARBA00003838"/>
    </source>
</evidence>
<dbReference type="InterPro" id="IPR000572">
    <property type="entry name" value="OxRdtase_Mopterin-bd_dom"/>
</dbReference>
<reference evidence="19" key="1">
    <citation type="submission" date="2008-04" db="EMBL/GenBank/DDBJ databases">
        <title>Nitrate reductase genes from chlorella vulgaris strain NJ-18.</title>
        <authorList>
            <person name="Liu X."/>
            <person name="Xu X."/>
        </authorList>
    </citation>
    <scope>NUCLEOTIDE SEQUENCE</scope>
    <source>
        <strain evidence="19">NJ-18</strain>
    </source>
</reference>
<evidence type="ECO:0000256" key="14">
    <source>
        <dbReference type="ARBA" id="ARBA00023157"/>
    </source>
</evidence>
<comment type="subunit">
    <text evidence="5">Homodimer.</text>
</comment>
<keyword evidence="14" id="KW-1015">Disulfide bond</keyword>
<dbReference type="Gene3D" id="3.90.420.10">
    <property type="entry name" value="Oxidoreductase, molybdopterin-binding domain"/>
    <property type="match status" value="1"/>
</dbReference>
<evidence type="ECO:0000256" key="16">
    <source>
        <dbReference type="PIRSR" id="PIRSR000233-1"/>
    </source>
</evidence>
<dbReference type="Pfam" id="PF00175">
    <property type="entry name" value="NAD_binding_1"/>
    <property type="match status" value="1"/>
</dbReference>
<dbReference type="PANTHER" id="PTHR19372:SF7">
    <property type="entry name" value="SULFITE OXIDASE, MITOCHONDRIAL"/>
    <property type="match status" value="1"/>
</dbReference>
<evidence type="ECO:0000256" key="12">
    <source>
        <dbReference type="ARBA" id="ARBA00023004"/>
    </source>
</evidence>
<dbReference type="AlphaFoldDB" id="D6BJI2"/>
<name>D6BJI2_CHLVU</name>
<keyword evidence="9 16" id="KW-0479">Metal-binding</keyword>
<evidence type="ECO:0000259" key="17">
    <source>
        <dbReference type="PROSITE" id="PS50255"/>
    </source>
</evidence>
<dbReference type="InterPro" id="IPR017938">
    <property type="entry name" value="Riboflavin_synthase-like_b-brl"/>
</dbReference>